<comment type="subcellular location">
    <subcellularLocation>
        <location evidence="1">Membrane</location>
        <topology evidence="1">Multi-pass membrane protein</topology>
    </subcellularLocation>
</comment>
<comment type="caution">
    <text evidence="9">The sequence shown here is derived from an EMBL/GenBank/DDBJ whole genome shotgun (WGS) entry which is preliminary data.</text>
</comment>
<evidence type="ECO:0000256" key="5">
    <source>
        <dbReference type="ARBA" id="ARBA00022989"/>
    </source>
</evidence>
<evidence type="ECO:0000313" key="10">
    <source>
        <dbReference type="Proteomes" id="UP000476030"/>
    </source>
</evidence>
<keyword evidence="10" id="KW-1185">Reference proteome</keyword>
<reference evidence="9 10" key="1">
    <citation type="submission" date="2019-12" db="EMBL/GenBank/DDBJ databases">
        <title>Snethiella sp. nov. sp. isolated from sea sand.</title>
        <authorList>
            <person name="Kim J."/>
            <person name="Jeong S.E."/>
            <person name="Jung H.S."/>
            <person name="Jeon C.O."/>
        </authorList>
    </citation>
    <scope>NUCLEOTIDE SEQUENCE [LARGE SCALE GENOMIC DNA]</scope>
    <source>
        <strain evidence="9 10">DP05</strain>
    </source>
</reference>
<evidence type="ECO:0000259" key="8">
    <source>
        <dbReference type="Pfam" id="PF01694"/>
    </source>
</evidence>
<keyword evidence="9" id="KW-0378">Hydrolase</keyword>
<feature type="transmembrane region" description="Helical" evidence="7">
    <location>
        <begin position="193"/>
        <end position="215"/>
    </location>
</feature>
<feature type="transmembrane region" description="Helical" evidence="7">
    <location>
        <begin position="107"/>
        <end position="128"/>
    </location>
</feature>
<proteinExistence type="predicted"/>
<organism evidence="9 10">
    <name type="scientific">Sneathiella litorea</name>
    <dbReference type="NCBI Taxonomy" id="2606216"/>
    <lineage>
        <taxon>Bacteria</taxon>
        <taxon>Pseudomonadati</taxon>
        <taxon>Pseudomonadota</taxon>
        <taxon>Alphaproteobacteria</taxon>
        <taxon>Sneathiellales</taxon>
        <taxon>Sneathiellaceae</taxon>
        <taxon>Sneathiella</taxon>
    </lineage>
</organism>
<evidence type="ECO:0000313" key="9">
    <source>
        <dbReference type="EMBL" id="MZR29039.1"/>
    </source>
</evidence>
<dbReference type="PANTHER" id="PTHR43066">
    <property type="entry name" value="RHOMBOID-RELATED PROTEIN"/>
    <property type="match status" value="1"/>
</dbReference>
<accession>A0A6L8W2W2</accession>
<dbReference type="Gene3D" id="1.20.1540.10">
    <property type="entry name" value="Rhomboid-like"/>
    <property type="match status" value="1"/>
</dbReference>
<gene>
    <name evidence="9" type="ORF">GQE98_00175</name>
</gene>
<dbReference type="Pfam" id="PF01694">
    <property type="entry name" value="Rhomboid"/>
    <property type="match status" value="1"/>
</dbReference>
<evidence type="ECO:0000256" key="6">
    <source>
        <dbReference type="ARBA" id="ARBA00023136"/>
    </source>
</evidence>
<dbReference type="SUPFAM" id="SSF144091">
    <property type="entry name" value="Rhomboid-like"/>
    <property type="match status" value="1"/>
</dbReference>
<dbReference type="GO" id="GO:0016020">
    <property type="term" value="C:membrane"/>
    <property type="evidence" value="ECO:0007669"/>
    <property type="project" value="UniProtKB-SubCell"/>
</dbReference>
<dbReference type="InterPro" id="IPR022764">
    <property type="entry name" value="Peptidase_S54_rhomboid_dom"/>
</dbReference>
<dbReference type="Proteomes" id="UP000476030">
    <property type="component" value="Unassembled WGS sequence"/>
</dbReference>
<dbReference type="AlphaFoldDB" id="A0A6L8W2W2"/>
<name>A0A6L8W2W2_9PROT</name>
<dbReference type="RefSeq" id="WP_161313533.1">
    <property type="nucleotide sequence ID" value="NZ_WTUW01000001.1"/>
</dbReference>
<keyword evidence="9" id="KW-0645">Protease</keyword>
<keyword evidence="3" id="KW-0997">Cell inner membrane</keyword>
<evidence type="ECO:0000256" key="1">
    <source>
        <dbReference type="ARBA" id="ARBA00004141"/>
    </source>
</evidence>
<feature type="domain" description="Peptidase S54 rhomboid" evidence="8">
    <location>
        <begin position="71"/>
        <end position="213"/>
    </location>
</feature>
<dbReference type="GO" id="GO:0004252">
    <property type="term" value="F:serine-type endopeptidase activity"/>
    <property type="evidence" value="ECO:0007669"/>
    <property type="project" value="InterPro"/>
</dbReference>
<feature type="transmembrane region" description="Helical" evidence="7">
    <location>
        <begin position="12"/>
        <end position="32"/>
    </location>
</feature>
<evidence type="ECO:0000256" key="3">
    <source>
        <dbReference type="ARBA" id="ARBA00022519"/>
    </source>
</evidence>
<protein>
    <submittedName>
        <fullName evidence="9">Rhomboid family intramembrane serine protease</fullName>
    </submittedName>
</protein>
<feature type="transmembrane region" description="Helical" evidence="7">
    <location>
        <begin position="134"/>
        <end position="155"/>
    </location>
</feature>
<dbReference type="PANTHER" id="PTHR43066:SF26">
    <property type="entry name" value="RHOMBOID PROTEASE GLPG"/>
    <property type="match status" value="1"/>
</dbReference>
<evidence type="ECO:0000256" key="4">
    <source>
        <dbReference type="ARBA" id="ARBA00022692"/>
    </source>
</evidence>
<dbReference type="EMBL" id="WTUW01000001">
    <property type="protein sequence ID" value="MZR29039.1"/>
    <property type="molecule type" value="Genomic_DNA"/>
</dbReference>
<sequence>MTNEPQDREPVFNVPPATVYLVVAIIGVHLLLTVTTPETLNWVYNSFSFRPAIISALLDQPSVDGLLHILITLNSHMFLHHDWGHMALNTGMLLAFGSMTERRFGAVRFLILYFLSGWFGAFVEYFVADPNADIVLYGASGAVFGAMGATMIVLLPRYRMRGVFTMIAVLLGLNLLIGATPLGSLLVGPGAGIAWIAHIAGFSMGLLIAIIYSGARSSFR</sequence>
<evidence type="ECO:0000256" key="7">
    <source>
        <dbReference type="SAM" id="Phobius"/>
    </source>
</evidence>
<keyword evidence="6 7" id="KW-0472">Membrane</keyword>
<dbReference type="InterPro" id="IPR035952">
    <property type="entry name" value="Rhomboid-like_sf"/>
</dbReference>
<feature type="transmembrane region" description="Helical" evidence="7">
    <location>
        <begin position="162"/>
        <end position="187"/>
    </location>
</feature>
<keyword evidence="4 7" id="KW-0812">Transmembrane</keyword>
<keyword evidence="2" id="KW-1003">Cell membrane</keyword>
<keyword evidence="5 7" id="KW-1133">Transmembrane helix</keyword>
<dbReference type="GO" id="GO:0006508">
    <property type="term" value="P:proteolysis"/>
    <property type="evidence" value="ECO:0007669"/>
    <property type="project" value="UniProtKB-KW"/>
</dbReference>
<evidence type="ECO:0000256" key="2">
    <source>
        <dbReference type="ARBA" id="ARBA00022475"/>
    </source>
</evidence>